<keyword evidence="1" id="KW-0472">Membrane</keyword>
<dbReference type="AlphaFoldDB" id="A0A0P0WW53"/>
<feature type="transmembrane region" description="Helical" evidence="1">
    <location>
        <begin position="52"/>
        <end position="73"/>
    </location>
</feature>
<keyword evidence="3" id="KW-1185">Reference proteome</keyword>
<dbReference type="PaxDb" id="39947-A0A0P0WW53"/>
<gene>
    <name evidence="2" type="ordered locus">Os06g0304300</name>
    <name evidence="2" type="ORF">OSNPB_060304300</name>
</gene>
<evidence type="ECO:0000313" key="2">
    <source>
        <dbReference type="EMBL" id="BAS97400.1"/>
    </source>
</evidence>
<dbReference type="Gramene" id="Os06t0304300-01">
    <property type="protein sequence ID" value="Os06t0304300-01"/>
    <property type="gene ID" value="Os06g0304300"/>
</dbReference>
<evidence type="ECO:0000256" key="1">
    <source>
        <dbReference type="SAM" id="Phobius"/>
    </source>
</evidence>
<reference evidence="3" key="1">
    <citation type="journal article" date="2005" name="Nature">
        <title>The map-based sequence of the rice genome.</title>
        <authorList>
            <consortium name="International rice genome sequencing project (IRGSP)"/>
            <person name="Matsumoto T."/>
            <person name="Wu J."/>
            <person name="Kanamori H."/>
            <person name="Katayose Y."/>
            <person name="Fujisawa M."/>
            <person name="Namiki N."/>
            <person name="Mizuno H."/>
            <person name="Yamamoto K."/>
            <person name="Antonio B.A."/>
            <person name="Baba T."/>
            <person name="Sakata K."/>
            <person name="Nagamura Y."/>
            <person name="Aoki H."/>
            <person name="Arikawa K."/>
            <person name="Arita K."/>
            <person name="Bito T."/>
            <person name="Chiden Y."/>
            <person name="Fujitsuka N."/>
            <person name="Fukunaka R."/>
            <person name="Hamada M."/>
            <person name="Harada C."/>
            <person name="Hayashi A."/>
            <person name="Hijishita S."/>
            <person name="Honda M."/>
            <person name="Hosokawa S."/>
            <person name="Ichikawa Y."/>
            <person name="Idonuma A."/>
            <person name="Iijima M."/>
            <person name="Ikeda M."/>
            <person name="Ikeno M."/>
            <person name="Ito K."/>
            <person name="Ito S."/>
            <person name="Ito T."/>
            <person name="Ito Y."/>
            <person name="Ito Y."/>
            <person name="Iwabuchi A."/>
            <person name="Kamiya K."/>
            <person name="Karasawa W."/>
            <person name="Kurita K."/>
            <person name="Katagiri S."/>
            <person name="Kikuta A."/>
            <person name="Kobayashi H."/>
            <person name="Kobayashi N."/>
            <person name="Machita K."/>
            <person name="Maehara T."/>
            <person name="Masukawa M."/>
            <person name="Mizubayashi T."/>
            <person name="Mukai Y."/>
            <person name="Nagasaki H."/>
            <person name="Nagata Y."/>
            <person name="Naito S."/>
            <person name="Nakashima M."/>
            <person name="Nakama Y."/>
            <person name="Nakamichi Y."/>
            <person name="Nakamura M."/>
            <person name="Meguro A."/>
            <person name="Negishi M."/>
            <person name="Ohta I."/>
            <person name="Ohta T."/>
            <person name="Okamoto M."/>
            <person name="Ono N."/>
            <person name="Saji S."/>
            <person name="Sakaguchi M."/>
            <person name="Sakai K."/>
            <person name="Shibata M."/>
            <person name="Shimokawa T."/>
            <person name="Song J."/>
            <person name="Takazaki Y."/>
            <person name="Terasawa K."/>
            <person name="Tsugane M."/>
            <person name="Tsuji K."/>
            <person name="Ueda S."/>
            <person name="Waki K."/>
            <person name="Yamagata H."/>
            <person name="Yamamoto M."/>
            <person name="Yamamoto S."/>
            <person name="Yamane H."/>
            <person name="Yoshiki S."/>
            <person name="Yoshihara R."/>
            <person name="Yukawa K."/>
            <person name="Zhong H."/>
            <person name="Yano M."/>
            <person name="Yuan Q."/>
            <person name="Ouyang S."/>
            <person name="Liu J."/>
            <person name="Jones K.M."/>
            <person name="Gansberger K."/>
            <person name="Moffat K."/>
            <person name="Hill J."/>
            <person name="Bera J."/>
            <person name="Fadrosh D."/>
            <person name="Jin S."/>
            <person name="Johri S."/>
            <person name="Kim M."/>
            <person name="Overton L."/>
            <person name="Reardon M."/>
            <person name="Tsitrin T."/>
            <person name="Vuong H."/>
            <person name="Weaver B."/>
            <person name="Ciecko A."/>
            <person name="Tallon L."/>
            <person name="Jackson J."/>
            <person name="Pai G."/>
            <person name="Aken S.V."/>
            <person name="Utterback T."/>
            <person name="Reidmuller S."/>
            <person name="Feldblyum T."/>
            <person name="Hsiao J."/>
            <person name="Zismann V."/>
            <person name="Iobst S."/>
            <person name="de Vazeille A.R."/>
            <person name="Buell C.R."/>
            <person name="Ying K."/>
            <person name="Li Y."/>
            <person name="Lu T."/>
            <person name="Huang Y."/>
            <person name="Zhao Q."/>
            <person name="Feng Q."/>
            <person name="Zhang L."/>
            <person name="Zhu J."/>
            <person name="Weng Q."/>
            <person name="Mu J."/>
            <person name="Lu Y."/>
            <person name="Fan D."/>
            <person name="Liu Y."/>
            <person name="Guan J."/>
            <person name="Zhang Y."/>
            <person name="Yu S."/>
            <person name="Liu X."/>
            <person name="Zhang Y."/>
            <person name="Hong G."/>
            <person name="Han B."/>
            <person name="Choisne N."/>
            <person name="Demange N."/>
            <person name="Orjeda G."/>
            <person name="Samain S."/>
            <person name="Cattolico L."/>
            <person name="Pelletier E."/>
            <person name="Couloux A."/>
            <person name="Segurens B."/>
            <person name="Wincker P."/>
            <person name="D'Hont A."/>
            <person name="Scarpelli C."/>
            <person name="Weissenbach J."/>
            <person name="Salanoubat M."/>
            <person name="Quetier F."/>
            <person name="Yu Y."/>
            <person name="Kim H.R."/>
            <person name="Rambo T."/>
            <person name="Currie J."/>
            <person name="Collura K."/>
            <person name="Luo M."/>
            <person name="Yang T."/>
            <person name="Ammiraju J.S.S."/>
            <person name="Engler F."/>
            <person name="Soderlund C."/>
            <person name="Wing R.A."/>
            <person name="Palmer L.E."/>
            <person name="de la Bastide M."/>
            <person name="Spiegel L."/>
            <person name="Nascimento L."/>
            <person name="Zutavern T."/>
            <person name="O'Shaughnessy A."/>
            <person name="Dike S."/>
            <person name="Dedhia N."/>
            <person name="Preston R."/>
            <person name="Balija V."/>
            <person name="McCombie W.R."/>
            <person name="Chow T."/>
            <person name="Chen H."/>
            <person name="Chung M."/>
            <person name="Chen C."/>
            <person name="Shaw J."/>
            <person name="Wu H."/>
            <person name="Hsiao K."/>
            <person name="Chao Y."/>
            <person name="Chu M."/>
            <person name="Cheng C."/>
            <person name="Hour A."/>
            <person name="Lee P."/>
            <person name="Lin S."/>
            <person name="Lin Y."/>
            <person name="Liou J."/>
            <person name="Liu S."/>
            <person name="Hsing Y."/>
            <person name="Raghuvanshi S."/>
            <person name="Mohanty A."/>
            <person name="Bharti A.K."/>
            <person name="Gaur A."/>
            <person name="Gupta V."/>
            <person name="Kumar D."/>
            <person name="Ravi V."/>
            <person name="Vij S."/>
            <person name="Kapur A."/>
            <person name="Khurana P."/>
            <person name="Khurana P."/>
            <person name="Khurana J.P."/>
            <person name="Tyagi A.K."/>
            <person name="Gaikwad K."/>
            <person name="Singh A."/>
            <person name="Dalal V."/>
            <person name="Srivastava S."/>
            <person name="Dixit A."/>
            <person name="Pal A.K."/>
            <person name="Ghazi I.A."/>
            <person name="Yadav M."/>
            <person name="Pandit A."/>
            <person name="Bhargava A."/>
            <person name="Sureshbabu K."/>
            <person name="Batra K."/>
            <person name="Sharma T.R."/>
            <person name="Mohapatra T."/>
            <person name="Singh N.K."/>
            <person name="Messing J."/>
            <person name="Nelson A.B."/>
            <person name="Fuks G."/>
            <person name="Kavchok S."/>
            <person name="Keizer G."/>
            <person name="Linton E."/>
            <person name="Llaca V."/>
            <person name="Song R."/>
            <person name="Tanyolac B."/>
            <person name="Young S."/>
            <person name="Ho-Il K."/>
            <person name="Hahn J.H."/>
            <person name="Sangsakoo G."/>
            <person name="Vanavichit A."/>
            <person name="de Mattos Luiz.A.T."/>
            <person name="Zimmer P.D."/>
            <person name="Malone G."/>
            <person name="Dellagostin O."/>
            <person name="de Oliveira A.C."/>
            <person name="Bevan M."/>
            <person name="Bancroft I."/>
            <person name="Minx P."/>
            <person name="Cordum H."/>
            <person name="Wilson R."/>
            <person name="Cheng Z."/>
            <person name="Jin W."/>
            <person name="Jiang J."/>
            <person name="Leong S.A."/>
            <person name="Iwama H."/>
            <person name="Gojobori T."/>
            <person name="Itoh T."/>
            <person name="Niimura Y."/>
            <person name="Fujii Y."/>
            <person name="Habara T."/>
            <person name="Sakai H."/>
            <person name="Sato Y."/>
            <person name="Wilson G."/>
            <person name="Kumar K."/>
            <person name="McCouch S."/>
            <person name="Juretic N."/>
            <person name="Hoen D."/>
            <person name="Wright S."/>
            <person name="Bruskiewich R."/>
            <person name="Bureau T."/>
            <person name="Miyao A."/>
            <person name="Hirochika H."/>
            <person name="Nishikawa T."/>
            <person name="Kadowaki K."/>
            <person name="Sugiura M."/>
            <person name="Burr B."/>
            <person name="Sasaki T."/>
        </authorList>
    </citation>
    <scope>NUCLEOTIDE SEQUENCE [LARGE SCALE GENOMIC DNA]</scope>
    <source>
        <strain evidence="3">cv. Nipponbare</strain>
    </source>
</reference>
<dbReference type="Proteomes" id="UP000059680">
    <property type="component" value="Chromosome 6"/>
</dbReference>
<reference evidence="2 3" key="3">
    <citation type="journal article" date="2013" name="Rice">
        <title>Improvement of the Oryza sativa Nipponbare reference genome using next generation sequence and optical map data.</title>
        <authorList>
            <person name="Kawahara Y."/>
            <person name="de la Bastide M."/>
            <person name="Hamilton J.P."/>
            <person name="Kanamori H."/>
            <person name="McCombie W.R."/>
            <person name="Ouyang S."/>
            <person name="Schwartz D.C."/>
            <person name="Tanaka T."/>
            <person name="Wu J."/>
            <person name="Zhou S."/>
            <person name="Childs K.L."/>
            <person name="Davidson R.M."/>
            <person name="Lin H."/>
            <person name="Quesada-Ocampo L."/>
            <person name="Vaillancourt B."/>
            <person name="Sakai H."/>
            <person name="Lee S.S."/>
            <person name="Kim J."/>
            <person name="Numa H."/>
            <person name="Itoh T."/>
            <person name="Buell C.R."/>
            <person name="Matsumoto T."/>
        </authorList>
    </citation>
    <scope>NUCLEOTIDE SEQUENCE [LARGE SCALE GENOMIC DNA]</scope>
    <source>
        <strain evidence="3">cv. Nipponbare</strain>
    </source>
</reference>
<dbReference type="EMBL" id="AP014962">
    <property type="protein sequence ID" value="BAS97400.1"/>
    <property type="molecule type" value="Genomic_DNA"/>
</dbReference>
<keyword evidence="1" id="KW-0812">Transmembrane</keyword>
<name>A0A0P0WW53_ORYSJ</name>
<evidence type="ECO:0000313" key="3">
    <source>
        <dbReference type="Proteomes" id="UP000059680"/>
    </source>
</evidence>
<proteinExistence type="predicted"/>
<keyword evidence="1" id="KW-1133">Transmembrane helix</keyword>
<reference evidence="2 3" key="2">
    <citation type="journal article" date="2013" name="Plant Cell Physiol.">
        <title>Rice Annotation Project Database (RAP-DB): an integrative and interactive database for rice genomics.</title>
        <authorList>
            <person name="Sakai H."/>
            <person name="Lee S.S."/>
            <person name="Tanaka T."/>
            <person name="Numa H."/>
            <person name="Kim J."/>
            <person name="Kawahara Y."/>
            <person name="Wakimoto H."/>
            <person name="Yang C.C."/>
            <person name="Iwamoto M."/>
            <person name="Abe T."/>
            <person name="Yamada Y."/>
            <person name="Muto A."/>
            <person name="Inokuchi H."/>
            <person name="Ikemura T."/>
            <person name="Matsumoto T."/>
            <person name="Sasaki T."/>
            <person name="Itoh T."/>
        </authorList>
    </citation>
    <scope>NUCLEOTIDE SEQUENCE [LARGE SCALE GENOMIC DNA]</scope>
    <source>
        <strain evidence="3">cv. Nipponbare</strain>
    </source>
</reference>
<sequence>MFMTRWNYRAFNKTHSPQCANNSQSNIGNGLQHVFVFGILALGKHAYHLALLFYYEITQMICWIAIPVLFLFWSLNIEVKTKRWAAIFLSNRRCIGAATKVVPLPGSGSCQVVSPSRLCCFARAVSSPGSGLFQDVSPPSGDDSFQVLFPGQGFSHAVSP</sequence>
<organism evidence="2 3">
    <name type="scientific">Oryza sativa subsp. japonica</name>
    <name type="common">Rice</name>
    <dbReference type="NCBI Taxonomy" id="39947"/>
    <lineage>
        <taxon>Eukaryota</taxon>
        <taxon>Viridiplantae</taxon>
        <taxon>Streptophyta</taxon>
        <taxon>Embryophyta</taxon>
        <taxon>Tracheophyta</taxon>
        <taxon>Spermatophyta</taxon>
        <taxon>Magnoliopsida</taxon>
        <taxon>Liliopsida</taxon>
        <taxon>Poales</taxon>
        <taxon>Poaceae</taxon>
        <taxon>BOP clade</taxon>
        <taxon>Oryzoideae</taxon>
        <taxon>Oryzeae</taxon>
        <taxon>Oryzinae</taxon>
        <taxon>Oryza</taxon>
        <taxon>Oryza sativa</taxon>
    </lineage>
</organism>
<protein>
    <submittedName>
        <fullName evidence="2">Os06g0304300 protein</fullName>
    </submittedName>
</protein>
<dbReference type="InParanoid" id="A0A0P0WW53"/>
<accession>A0A0P0WW53</accession>